<keyword evidence="1" id="KW-0614">Plasmid</keyword>
<dbReference type="InterPro" id="IPR019701">
    <property type="entry name" value="Phage_P22_NinX"/>
</dbReference>
<dbReference type="KEGG" id="bvi:Bcep1808_7686"/>
<organism evidence="1 2">
    <name type="scientific">Burkholderia vietnamiensis (strain G4 / LMG 22486)</name>
    <name type="common">Burkholderia cepacia (strain R1808)</name>
    <dbReference type="NCBI Taxonomy" id="269482"/>
    <lineage>
        <taxon>Bacteria</taxon>
        <taxon>Pseudomonadati</taxon>
        <taxon>Pseudomonadota</taxon>
        <taxon>Betaproteobacteria</taxon>
        <taxon>Burkholderiales</taxon>
        <taxon>Burkholderiaceae</taxon>
        <taxon>Burkholderia</taxon>
        <taxon>Burkholderia cepacia complex</taxon>
    </lineage>
</organism>
<dbReference type="EMBL" id="CP000621">
    <property type="protein sequence ID" value="ABO60556.1"/>
    <property type="molecule type" value="Genomic_DNA"/>
</dbReference>
<evidence type="ECO:0008006" key="3">
    <source>
        <dbReference type="Google" id="ProtNLM"/>
    </source>
</evidence>
<dbReference type="Pfam" id="PF10765">
    <property type="entry name" value="Phage_P22_NinX"/>
    <property type="match status" value="1"/>
</dbReference>
<protein>
    <recommendedName>
        <fullName evidence="3">DUF2591 domain-containing protein</fullName>
    </recommendedName>
</protein>
<name>A4JWA3_BURVG</name>
<reference evidence="1 2" key="1">
    <citation type="submission" date="2007-03" db="EMBL/GenBank/DDBJ databases">
        <title>Complete sequence of plasmid pBVIE05 of Burkholderia vietnamiensis G4.</title>
        <authorList>
            <consortium name="US DOE Joint Genome Institute"/>
            <person name="Copeland A."/>
            <person name="Lucas S."/>
            <person name="Lapidus A."/>
            <person name="Barry K."/>
            <person name="Detter J.C."/>
            <person name="Glavina del Rio T."/>
            <person name="Hammon N."/>
            <person name="Israni S."/>
            <person name="Dalin E."/>
            <person name="Tice H."/>
            <person name="Pitluck S."/>
            <person name="Chain P."/>
            <person name="Malfatti S."/>
            <person name="Shin M."/>
            <person name="Vergez L."/>
            <person name="Schmutz J."/>
            <person name="Larimer F."/>
            <person name="Land M."/>
            <person name="Hauser L."/>
            <person name="Kyrpides N."/>
            <person name="Tiedje J."/>
            <person name="Richardson P."/>
        </authorList>
    </citation>
    <scope>NUCLEOTIDE SEQUENCE [LARGE SCALE GENOMIC DNA]</scope>
    <source>
        <strain evidence="2">G4 / LMG 22486</strain>
        <plasmid evidence="1 2">pBVIE05</plasmid>
    </source>
</reference>
<sequence length="123" mass="13627">MQVSELTGAMLDYWVARGWELTDPVIGSDDVCRVLVKPAFESQPRRVNYLPSSSWVDGGPIIELGHISVRWIDDETLYGQPVPPHWVAEHPSVNYGIEGATALEAAMRVYVASKFGDTVPDNE</sequence>
<proteinExistence type="predicted"/>
<geneLocation type="plasmid" evidence="1 2">
    <name>pBVIE05</name>
</geneLocation>
<accession>A4JWA3</accession>
<evidence type="ECO:0000313" key="1">
    <source>
        <dbReference type="EMBL" id="ABO60556.1"/>
    </source>
</evidence>
<dbReference type="Proteomes" id="UP000002287">
    <property type="component" value="Plasmid pBVIE05"/>
</dbReference>
<dbReference type="AlphaFoldDB" id="A4JWA3"/>
<evidence type="ECO:0000313" key="2">
    <source>
        <dbReference type="Proteomes" id="UP000002287"/>
    </source>
</evidence>
<dbReference type="HOGENOM" id="CLU_117618_0_0_4"/>
<gene>
    <name evidence="1" type="ordered locus">Bcep1808_7686</name>
</gene>